<dbReference type="SUPFAM" id="SSF48452">
    <property type="entry name" value="TPR-like"/>
    <property type="match status" value="1"/>
</dbReference>
<dbReference type="FunFam" id="1.25.40.10:FF:000225">
    <property type="entry name" value="Protein SMG7"/>
    <property type="match status" value="1"/>
</dbReference>
<feature type="compositionally biased region" description="Basic and acidic residues" evidence="2">
    <location>
        <begin position="272"/>
        <end position="282"/>
    </location>
</feature>
<comment type="caution">
    <text evidence="5">The sequence shown here is derived from an EMBL/GenBank/DDBJ whole genome shotgun (WGS) entry which is preliminary data.</text>
</comment>
<dbReference type="AlphaFoldDB" id="A0AAP0DSV7"/>
<protein>
    <recommendedName>
        <fullName evidence="7">Protein SMG7</fullName>
    </recommendedName>
</protein>
<dbReference type="InterPro" id="IPR045153">
    <property type="entry name" value="Est1/Ebs1-like"/>
</dbReference>
<reference evidence="5 6" key="1">
    <citation type="submission" date="2024-04" db="EMBL/GenBank/DDBJ databases">
        <title>The reference genome of an endangered Asteraceae, Deinandra increscens subsp. villosa, native to the Central Coast of California.</title>
        <authorList>
            <person name="Guilliams M."/>
            <person name="Hasenstab-Lehman K."/>
            <person name="Meyer R."/>
            <person name="Mcevoy S."/>
        </authorList>
    </citation>
    <scope>NUCLEOTIDE SEQUENCE [LARGE SCALE GENOMIC DNA]</scope>
    <source>
        <tissue evidence="5">Leaf</tissue>
    </source>
</reference>
<evidence type="ECO:0000313" key="6">
    <source>
        <dbReference type="Proteomes" id="UP001408789"/>
    </source>
</evidence>
<accession>A0AAP0DSV7</accession>
<evidence type="ECO:0008006" key="7">
    <source>
        <dbReference type="Google" id="ProtNLM"/>
    </source>
</evidence>
<sequence length="950" mass="106497">MDKAAASSSHDLAQRLYDKNIELDNRRRKSAQARVPSDPNAWQQMRENFETIILEDHSFSEKHSIEFALWQLHYRRIEEFRAHYNAASATGSATSQTRGGPARPDRASKIRIQFKTFLSEATGFYHDLILKIRAKYGLPIGQFYPEQGNHVARQKDGKKSIEIKKGLISCHRCLIYLGDLARYKGLYGEGESKSRDYSAASSYYLQAASLWPSSGNPHHQLAILATYSGDEMMAVYRYFRSLAAEHPFSTARDNLIVAFEKNRQSYTQLHLESNDPVKESPGRTKGRGRGRADAVARSKEPITETDMDRATTIRQMFKAFRVRFVRLNGILFTHTSLETFEEILSLVINALQELLSSGSEEELSFGTDADENGLFIVILVSILIFTVNNVKGGTEGQSYSDIVQNTVLLKNALITFYEIMGQLFKRCIQLADLFSSFLLPGILVCVEWIACNSDAVISKETAEKQSAAQINFWSCCMSLFNKLLSAGVVSYEDEDMSCFTDMTRYEEGNNEYQPALWEDFELRGFLPLDPAHTFLDFSRKHPDSKKDKVARARRILSAGKVIADKITIDHKKVRFDSKLNKFVIGVETEKETGGSESYQGIKEMSSDTTATMIAKQLKVETHVEGEEEDEVIVFRPNLIEKRTELLSSKVSQQEGFENVQNKDAGTCQSTAPHVSMPQSNFHQPDVVYNNSQSLLPANSHTNSIVHPVNNNYTQSIGQPVNNNYTQNIGQPYQFQSPLWSGNRQIVASVAGELQGLSLLGNGHLGQPEIHRDFKISNATGSGIMYTGPSQSMVRPSAIDRVSHTNSIALSEPDPYFMGRNTSLTMPPSSLKVPTNRPIRHLGPPPGFSSVRPKQVNEPSSALNQNPLNDDYSWLDGYQLQSSMNGGVHLPSNLSSQYINDSVATSSFPFPGKQLPTVRFEAEKQKNLDQQQYVPQMDQQGQSVWKGNHFV</sequence>
<feature type="compositionally biased region" description="Low complexity" evidence="2">
    <location>
        <begin position="931"/>
        <end position="941"/>
    </location>
</feature>
<dbReference type="EMBL" id="JBCNJP010000006">
    <property type="protein sequence ID" value="KAK9078092.1"/>
    <property type="molecule type" value="Genomic_DNA"/>
</dbReference>
<dbReference type="InterPro" id="IPR011990">
    <property type="entry name" value="TPR-like_helical_dom_sf"/>
</dbReference>
<feature type="domain" description="DNA/RNA-binding" evidence="3">
    <location>
        <begin position="200"/>
        <end position="531"/>
    </location>
</feature>
<dbReference type="PANTHER" id="PTHR15696:SF29">
    <property type="entry name" value="TETRATRICOPEPTIDE-LIKE HELICAL DOMAIN-CONTAINING PROTEIN-RELATED"/>
    <property type="match status" value="1"/>
</dbReference>
<dbReference type="PANTHER" id="PTHR15696">
    <property type="entry name" value="SMG-7 SUPPRESSOR WITH MORPHOLOGICAL EFFECT ON GENITALIA PROTEIN 7"/>
    <property type="match status" value="1"/>
</dbReference>
<dbReference type="Pfam" id="PF10374">
    <property type="entry name" value="EST1"/>
    <property type="match status" value="1"/>
</dbReference>
<evidence type="ECO:0000313" key="5">
    <source>
        <dbReference type="EMBL" id="KAK9078092.1"/>
    </source>
</evidence>
<dbReference type="InterPro" id="IPR019458">
    <property type="entry name" value="Est1-like_N"/>
</dbReference>
<dbReference type="GO" id="GO:0042162">
    <property type="term" value="F:telomeric DNA binding"/>
    <property type="evidence" value="ECO:0007669"/>
    <property type="project" value="TreeGrafter"/>
</dbReference>
<keyword evidence="1" id="KW-0677">Repeat</keyword>
<dbReference type="InterPro" id="IPR018834">
    <property type="entry name" value="DNA/RNA-bd_Est1-type"/>
</dbReference>
<feature type="domain" description="Telomerase activating protein Est1-like N-terminal" evidence="4">
    <location>
        <begin position="66"/>
        <end position="187"/>
    </location>
</feature>
<dbReference type="GO" id="GO:0000184">
    <property type="term" value="P:nuclear-transcribed mRNA catabolic process, nonsense-mediated decay"/>
    <property type="evidence" value="ECO:0007669"/>
    <property type="project" value="TreeGrafter"/>
</dbReference>
<dbReference type="Pfam" id="PF10373">
    <property type="entry name" value="EST1_DNA_bind"/>
    <property type="match status" value="1"/>
</dbReference>
<dbReference type="Proteomes" id="UP001408789">
    <property type="component" value="Unassembled WGS sequence"/>
</dbReference>
<evidence type="ECO:0000256" key="2">
    <source>
        <dbReference type="SAM" id="MobiDB-lite"/>
    </source>
</evidence>
<feature type="region of interest" description="Disordered" evidence="2">
    <location>
        <begin position="931"/>
        <end position="950"/>
    </location>
</feature>
<dbReference type="GO" id="GO:0005697">
    <property type="term" value="C:telomerase holoenzyme complex"/>
    <property type="evidence" value="ECO:0007669"/>
    <property type="project" value="TreeGrafter"/>
</dbReference>
<evidence type="ECO:0000259" key="4">
    <source>
        <dbReference type="Pfam" id="PF10374"/>
    </source>
</evidence>
<evidence type="ECO:0000256" key="1">
    <source>
        <dbReference type="ARBA" id="ARBA00022737"/>
    </source>
</evidence>
<name>A0AAP0DSV7_9ASTR</name>
<feature type="region of interest" description="Disordered" evidence="2">
    <location>
        <begin position="270"/>
        <end position="302"/>
    </location>
</feature>
<organism evidence="5 6">
    <name type="scientific">Deinandra increscens subsp. villosa</name>
    <dbReference type="NCBI Taxonomy" id="3103831"/>
    <lineage>
        <taxon>Eukaryota</taxon>
        <taxon>Viridiplantae</taxon>
        <taxon>Streptophyta</taxon>
        <taxon>Embryophyta</taxon>
        <taxon>Tracheophyta</taxon>
        <taxon>Spermatophyta</taxon>
        <taxon>Magnoliopsida</taxon>
        <taxon>eudicotyledons</taxon>
        <taxon>Gunneridae</taxon>
        <taxon>Pentapetalae</taxon>
        <taxon>asterids</taxon>
        <taxon>campanulids</taxon>
        <taxon>Asterales</taxon>
        <taxon>Asteraceae</taxon>
        <taxon>Asteroideae</taxon>
        <taxon>Heliantheae alliance</taxon>
        <taxon>Madieae</taxon>
        <taxon>Madiinae</taxon>
        <taxon>Deinandra</taxon>
    </lineage>
</organism>
<evidence type="ECO:0000259" key="3">
    <source>
        <dbReference type="Pfam" id="PF10373"/>
    </source>
</evidence>
<dbReference type="GO" id="GO:0070034">
    <property type="term" value="F:telomerase RNA binding"/>
    <property type="evidence" value="ECO:0007669"/>
    <property type="project" value="TreeGrafter"/>
</dbReference>
<gene>
    <name evidence="5" type="ORF">SSX86_002149</name>
</gene>
<proteinExistence type="predicted"/>
<feature type="region of interest" description="Disordered" evidence="2">
    <location>
        <begin position="837"/>
        <end position="864"/>
    </location>
</feature>
<feature type="compositionally biased region" description="Basic and acidic residues" evidence="2">
    <location>
        <begin position="290"/>
        <end position="302"/>
    </location>
</feature>
<keyword evidence="6" id="KW-1185">Reference proteome</keyword>
<dbReference type="Gene3D" id="1.25.40.10">
    <property type="entry name" value="Tetratricopeptide repeat domain"/>
    <property type="match status" value="1"/>
</dbReference>